<evidence type="ECO:0000313" key="1">
    <source>
        <dbReference type="EMBL" id="KAH7959382.1"/>
    </source>
</evidence>
<dbReference type="Proteomes" id="UP000821865">
    <property type="component" value="Chromosome 3"/>
</dbReference>
<protein>
    <submittedName>
        <fullName evidence="1">Uncharacterized protein</fullName>
    </submittedName>
</protein>
<proteinExistence type="predicted"/>
<organism evidence="1 2">
    <name type="scientific">Dermacentor silvarum</name>
    <name type="common">Tick</name>
    <dbReference type="NCBI Taxonomy" id="543639"/>
    <lineage>
        <taxon>Eukaryota</taxon>
        <taxon>Metazoa</taxon>
        <taxon>Ecdysozoa</taxon>
        <taxon>Arthropoda</taxon>
        <taxon>Chelicerata</taxon>
        <taxon>Arachnida</taxon>
        <taxon>Acari</taxon>
        <taxon>Parasitiformes</taxon>
        <taxon>Ixodida</taxon>
        <taxon>Ixodoidea</taxon>
        <taxon>Ixodidae</taxon>
        <taxon>Rhipicephalinae</taxon>
        <taxon>Dermacentor</taxon>
    </lineage>
</organism>
<gene>
    <name evidence="1" type="ORF">HPB49_010657</name>
</gene>
<dbReference type="EMBL" id="CM023472">
    <property type="protein sequence ID" value="KAH7959382.1"/>
    <property type="molecule type" value="Genomic_DNA"/>
</dbReference>
<accession>A0ACB8D476</accession>
<name>A0ACB8D476_DERSI</name>
<reference evidence="1" key="1">
    <citation type="submission" date="2020-05" db="EMBL/GenBank/DDBJ databases">
        <title>Large-scale comparative analyses of tick genomes elucidate their genetic diversity and vector capacities.</title>
        <authorList>
            <person name="Jia N."/>
            <person name="Wang J."/>
            <person name="Shi W."/>
            <person name="Du L."/>
            <person name="Sun Y."/>
            <person name="Zhan W."/>
            <person name="Jiang J."/>
            <person name="Wang Q."/>
            <person name="Zhang B."/>
            <person name="Ji P."/>
            <person name="Sakyi L.B."/>
            <person name="Cui X."/>
            <person name="Yuan T."/>
            <person name="Jiang B."/>
            <person name="Yang W."/>
            <person name="Lam T.T.-Y."/>
            <person name="Chang Q."/>
            <person name="Ding S."/>
            <person name="Wang X."/>
            <person name="Zhu J."/>
            <person name="Ruan X."/>
            <person name="Zhao L."/>
            <person name="Wei J."/>
            <person name="Que T."/>
            <person name="Du C."/>
            <person name="Cheng J."/>
            <person name="Dai P."/>
            <person name="Han X."/>
            <person name="Huang E."/>
            <person name="Gao Y."/>
            <person name="Liu J."/>
            <person name="Shao H."/>
            <person name="Ye R."/>
            <person name="Li L."/>
            <person name="Wei W."/>
            <person name="Wang X."/>
            <person name="Wang C."/>
            <person name="Yang T."/>
            <person name="Huo Q."/>
            <person name="Li W."/>
            <person name="Guo W."/>
            <person name="Chen H."/>
            <person name="Zhou L."/>
            <person name="Ni X."/>
            <person name="Tian J."/>
            <person name="Zhou Y."/>
            <person name="Sheng Y."/>
            <person name="Liu T."/>
            <person name="Pan Y."/>
            <person name="Xia L."/>
            <person name="Li J."/>
            <person name="Zhao F."/>
            <person name="Cao W."/>
        </authorList>
    </citation>
    <scope>NUCLEOTIDE SEQUENCE</scope>
    <source>
        <strain evidence="1">Dsil-2018</strain>
    </source>
</reference>
<evidence type="ECO:0000313" key="2">
    <source>
        <dbReference type="Proteomes" id="UP000821865"/>
    </source>
</evidence>
<keyword evidence="2" id="KW-1185">Reference proteome</keyword>
<sequence>METTTGAAPHPAANMEATLHGADVAVVVVYLASVLGVGLWASIRGRHNSTSDYFLGGRSMHWVLAQHRFKKSLYGDNAESTPRETQAGSDGCKAHGESSAGKRRCGRNGDRFWRCRPRISRLCADPRIGSVVTPRELGSAMRAAGSEADECECSGRGPGAGQRDEQHDDGEHAVYKSQWGICEFKNA</sequence>
<comment type="caution">
    <text evidence="1">The sequence shown here is derived from an EMBL/GenBank/DDBJ whole genome shotgun (WGS) entry which is preliminary data.</text>
</comment>